<keyword evidence="2" id="KW-1185">Reference proteome</keyword>
<proteinExistence type="predicted"/>
<name>A0A2U8QST3_9FLAO</name>
<sequence length="104" mass="12448">MVILQFEYTFNNKAFTEKYCINKDKPELKCNGKCHLAKIAKENQKENAEKQFFLDIEITFFQNIEKTFAFFNPYLILKKTFWNCPDLYSLTTLTELDHPPQFSF</sequence>
<dbReference type="OrthoDB" id="980645at2"/>
<evidence type="ECO:0000313" key="1">
    <source>
        <dbReference type="EMBL" id="AWM12946.1"/>
    </source>
</evidence>
<dbReference type="KEGG" id="fse:DI487_03065"/>
<dbReference type="EMBL" id="CP029463">
    <property type="protein sequence ID" value="AWM12946.1"/>
    <property type="molecule type" value="Genomic_DNA"/>
</dbReference>
<accession>A0A2U8QST3</accession>
<gene>
    <name evidence="1" type="ORF">DI487_03065</name>
</gene>
<organism evidence="1 2">
    <name type="scientific">Flavobacterium sediminis</name>
    <dbReference type="NCBI Taxonomy" id="2201181"/>
    <lineage>
        <taxon>Bacteria</taxon>
        <taxon>Pseudomonadati</taxon>
        <taxon>Bacteroidota</taxon>
        <taxon>Flavobacteriia</taxon>
        <taxon>Flavobacteriales</taxon>
        <taxon>Flavobacteriaceae</taxon>
        <taxon>Flavobacterium</taxon>
    </lineage>
</organism>
<evidence type="ECO:0000313" key="2">
    <source>
        <dbReference type="Proteomes" id="UP000245429"/>
    </source>
</evidence>
<protein>
    <submittedName>
        <fullName evidence="1">Uncharacterized protein</fullName>
    </submittedName>
</protein>
<dbReference type="AlphaFoldDB" id="A0A2U8QST3"/>
<dbReference type="Proteomes" id="UP000245429">
    <property type="component" value="Chromosome"/>
</dbReference>
<reference evidence="1 2" key="1">
    <citation type="submission" date="2018-05" db="EMBL/GenBank/DDBJ databases">
        <title>Flavobacterium sp. MEBiC07310.</title>
        <authorList>
            <person name="Baek K."/>
        </authorList>
    </citation>
    <scope>NUCLEOTIDE SEQUENCE [LARGE SCALE GENOMIC DNA]</scope>
    <source>
        <strain evidence="1 2">MEBiC07310</strain>
    </source>
</reference>
<dbReference type="RefSeq" id="WP_109568354.1">
    <property type="nucleotide sequence ID" value="NZ_CP029463.1"/>
</dbReference>